<keyword evidence="3" id="KW-1185">Reference proteome</keyword>
<dbReference type="PANTHER" id="PTHR48050">
    <property type="entry name" value="STEROL 3-BETA-GLUCOSYLTRANSFERASE"/>
    <property type="match status" value="1"/>
</dbReference>
<gene>
    <name evidence="2" type="ORF">J3U88_30300</name>
</gene>
<reference evidence="2" key="1">
    <citation type="submission" date="2021-03" db="EMBL/GenBank/DDBJ databases">
        <authorList>
            <person name="Wang G."/>
        </authorList>
    </citation>
    <scope>NUCLEOTIDE SEQUENCE</scope>
    <source>
        <strain evidence="2">KCTC 12899</strain>
    </source>
</reference>
<dbReference type="GO" id="GO:0017000">
    <property type="term" value="P:antibiotic biosynthetic process"/>
    <property type="evidence" value="ECO:0007669"/>
    <property type="project" value="UniProtKB-ARBA"/>
</dbReference>
<name>A0A8J7U7Q9_9BACT</name>
<dbReference type="FunFam" id="3.40.50.2000:FF:000072">
    <property type="entry name" value="Glycosyl transferase"/>
    <property type="match status" value="1"/>
</dbReference>
<proteinExistence type="predicted"/>
<dbReference type="SUPFAM" id="SSF53756">
    <property type="entry name" value="UDP-Glycosyltransferase/glycogen phosphorylase"/>
    <property type="match status" value="1"/>
</dbReference>
<dbReference type="RefSeq" id="WP_207862769.1">
    <property type="nucleotide sequence ID" value="NZ_JAFREP010000043.1"/>
</dbReference>
<comment type="caution">
    <text evidence="2">The sequence shown here is derived from an EMBL/GenBank/DDBJ whole genome shotgun (WGS) entry which is preliminary data.</text>
</comment>
<dbReference type="EMBL" id="JAFREP010000043">
    <property type="protein sequence ID" value="MBO1322798.1"/>
    <property type="molecule type" value="Genomic_DNA"/>
</dbReference>
<accession>A0A8J7U7Q9</accession>
<dbReference type="PANTHER" id="PTHR48050:SF13">
    <property type="entry name" value="STEROL 3-BETA-GLUCOSYLTRANSFERASE UGT80A2"/>
    <property type="match status" value="1"/>
</dbReference>
<evidence type="ECO:0000259" key="1">
    <source>
        <dbReference type="Pfam" id="PF06722"/>
    </source>
</evidence>
<feature type="domain" description="Erythromycin biosynthesis protein CIII-like C-terminal" evidence="1">
    <location>
        <begin position="263"/>
        <end position="374"/>
    </location>
</feature>
<dbReference type="InterPro" id="IPR002213">
    <property type="entry name" value="UDP_glucos_trans"/>
</dbReference>
<dbReference type="CDD" id="cd03784">
    <property type="entry name" value="GT1_Gtf-like"/>
    <property type="match status" value="1"/>
</dbReference>
<dbReference type="InterPro" id="IPR010610">
    <property type="entry name" value="EryCIII-like_C"/>
</dbReference>
<dbReference type="Pfam" id="PF06722">
    <property type="entry name" value="EryCIII-like_C"/>
    <property type="match status" value="1"/>
</dbReference>
<dbReference type="GO" id="GO:0016758">
    <property type="term" value="F:hexosyltransferase activity"/>
    <property type="evidence" value="ECO:0007669"/>
    <property type="project" value="UniProtKB-ARBA"/>
</dbReference>
<dbReference type="Proteomes" id="UP000664417">
    <property type="component" value="Unassembled WGS sequence"/>
</dbReference>
<dbReference type="Gene3D" id="3.40.50.2000">
    <property type="entry name" value="Glycogen Phosphorylase B"/>
    <property type="match status" value="2"/>
</dbReference>
<dbReference type="AlphaFoldDB" id="A0A8J7U7Q9"/>
<sequence length="399" mass="44458">MTRYLLIVPPLTGHINPLVSVAAELEQRGHEVMWLGYRKLIEPLAGPGARIAPLESSRLRALLEPLQEMANIVRGLESVRFLFEDFVLPLARATVADVERAILEHQPDLIICDQQMLSGAIAARRLGRPWVASVTTTAAILKVWEVADRWIVRTLGRLQEEMGLPRVERPDLSNIANIVFSTPAFSGQFESYQAPFTYVGPSLQARTMRAAFPWEQLNENLPKLLVSLGTINRDRDPRFYQTVIEALADEPVQVIMTAPPGWVENPPANFIVQPHVPQVALLPYLDAVFCHGGHNTVCESLAYGLPLIVTPIRDDQPVIGRQVASSKAGITLRFNRLKPEQVRESVHRVLHEKSFRIAAKRIAASFEAAGGAPQAVDFLTALPLRRKRQTIDFLQLHSA</sequence>
<dbReference type="InterPro" id="IPR050426">
    <property type="entry name" value="Glycosyltransferase_28"/>
</dbReference>
<protein>
    <recommendedName>
        <fullName evidence="1">Erythromycin biosynthesis protein CIII-like C-terminal domain-containing protein</fullName>
    </recommendedName>
</protein>
<organism evidence="2 3">
    <name type="scientific">Acanthopleuribacter pedis</name>
    <dbReference type="NCBI Taxonomy" id="442870"/>
    <lineage>
        <taxon>Bacteria</taxon>
        <taxon>Pseudomonadati</taxon>
        <taxon>Acidobacteriota</taxon>
        <taxon>Holophagae</taxon>
        <taxon>Acanthopleuribacterales</taxon>
        <taxon>Acanthopleuribacteraceae</taxon>
        <taxon>Acanthopleuribacter</taxon>
    </lineage>
</organism>
<evidence type="ECO:0000313" key="2">
    <source>
        <dbReference type="EMBL" id="MBO1322798.1"/>
    </source>
</evidence>
<evidence type="ECO:0000313" key="3">
    <source>
        <dbReference type="Proteomes" id="UP000664417"/>
    </source>
</evidence>
<dbReference type="GO" id="GO:0008194">
    <property type="term" value="F:UDP-glycosyltransferase activity"/>
    <property type="evidence" value="ECO:0007669"/>
    <property type="project" value="InterPro"/>
</dbReference>